<dbReference type="PANTHER" id="PTHR46838:SF1">
    <property type="entry name" value="TUMOR NECROSIS FACTOR RECEPTOR SUPERFAMILY MEMBER 14"/>
    <property type="match status" value="1"/>
</dbReference>
<keyword evidence="5" id="KW-1185">Reference proteome</keyword>
<gene>
    <name evidence="6" type="primary">LOC114438000</name>
</gene>
<dbReference type="Gene3D" id="2.10.50.10">
    <property type="entry name" value="Tumor Necrosis Factor Receptor, subunit A, domain 2"/>
    <property type="match status" value="3"/>
</dbReference>
<dbReference type="InParanoid" id="A0A6P7IGU9"/>
<dbReference type="GO" id="GO:0050829">
    <property type="term" value="P:defense response to Gram-negative bacterium"/>
    <property type="evidence" value="ECO:0007669"/>
    <property type="project" value="TreeGrafter"/>
</dbReference>
<keyword evidence="3" id="KW-0732">Signal</keyword>
<organism evidence="5 6">
    <name type="scientific">Parambassis ranga</name>
    <name type="common">Indian glassy fish</name>
    <dbReference type="NCBI Taxonomy" id="210632"/>
    <lineage>
        <taxon>Eukaryota</taxon>
        <taxon>Metazoa</taxon>
        <taxon>Chordata</taxon>
        <taxon>Craniata</taxon>
        <taxon>Vertebrata</taxon>
        <taxon>Euteleostomi</taxon>
        <taxon>Actinopterygii</taxon>
        <taxon>Neopterygii</taxon>
        <taxon>Teleostei</taxon>
        <taxon>Neoteleostei</taxon>
        <taxon>Acanthomorphata</taxon>
        <taxon>Ovalentaria</taxon>
        <taxon>Ambassidae</taxon>
        <taxon>Parambassis</taxon>
    </lineage>
</organism>
<evidence type="ECO:0000259" key="4">
    <source>
        <dbReference type="PROSITE" id="PS50050"/>
    </source>
</evidence>
<reference evidence="6" key="1">
    <citation type="submission" date="2025-08" db="UniProtKB">
        <authorList>
            <consortium name="RefSeq"/>
        </authorList>
    </citation>
    <scope>IDENTIFICATION</scope>
</reference>
<dbReference type="GO" id="GO:2000406">
    <property type="term" value="P:positive regulation of T cell migration"/>
    <property type="evidence" value="ECO:0007669"/>
    <property type="project" value="TreeGrafter"/>
</dbReference>
<accession>A0A6P7IGU9</accession>
<proteinExistence type="predicted"/>
<dbReference type="Proteomes" id="UP000515145">
    <property type="component" value="Chromosome 7"/>
</dbReference>
<dbReference type="GO" id="GO:0046642">
    <property type="term" value="P:negative regulation of alpha-beta T cell proliferation"/>
    <property type="evidence" value="ECO:0007669"/>
    <property type="project" value="TreeGrafter"/>
</dbReference>
<keyword evidence="1" id="KW-1015">Disulfide bond</keyword>
<dbReference type="FunFam" id="2.10.50.10:FF:000007">
    <property type="entry name" value="TNF receptor superfamily member 14"/>
    <property type="match status" value="1"/>
</dbReference>
<evidence type="ECO:0000256" key="1">
    <source>
        <dbReference type="PROSITE-ProRule" id="PRU00206"/>
    </source>
</evidence>
<keyword evidence="2" id="KW-1133">Transmembrane helix</keyword>
<feature type="domain" description="TNFR-Cys" evidence="4">
    <location>
        <begin position="57"/>
        <end position="99"/>
    </location>
</feature>
<feature type="chain" id="PRO_5028219215" evidence="3">
    <location>
        <begin position="24"/>
        <end position="256"/>
    </location>
</feature>
<dbReference type="GeneID" id="114438000"/>
<feature type="signal peptide" evidence="3">
    <location>
        <begin position="1"/>
        <end position="23"/>
    </location>
</feature>
<dbReference type="PROSITE" id="PS50050">
    <property type="entry name" value="TNFR_NGFR_2"/>
    <property type="match status" value="1"/>
</dbReference>
<dbReference type="GO" id="GO:0002720">
    <property type="term" value="P:positive regulation of cytokine production involved in immune response"/>
    <property type="evidence" value="ECO:0007669"/>
    <property type="project" value="TreeGrafter"/>
</dbReference>
<evidence type="ECO:0000256" key="3">
    <source>
        <dbReference type="SAM" id="SignalP"/>
    </source>
</evidence>
<name>A0A6P7IGU9_9TELE</name>
<comment type="caution">
    <text evidence="1">Lacks conserved residue(s) required for the propagation of feature annotation.</text>
</comment>
<evidence type="ECO:0000313" key="5">
    <source>
        <dbReference type="Proteomes" id="UP000515145"/>
    </source>
</evidence>
<dbReference type="GO" id="GO:0050830">
    <property type="term" value="P:defense response to Gram-positive bacterium"/>
    <property type="evidence" value="ECO:0007669"/>
    <property type="project" value="TreeGrafter"/>
</dbReference>
<feature type="transmembrane region" description="Helical" evidence="2">
    <location>
        <begin position="190"/>
        <end position="211"/>
    </location>
</feature>
<feature type="transmembrane region" description="Helical" evidence="2">
    <location>
        <begin position="223"/>
        <end position="246"/>
    </location>
</feature>
<feature type="disulfide bond" evidence="1">
    <location>
        <begin position="58"/>
        <end position="73"/>
    </location>
</feature>
<dbReference type="Pfam" id="PF00020">
    <property type="entry name" value="TNFR_c6"/>
    <property type="match status" value="2"/>
</dbReference>
<dbReference type="InterPro" id="IPR001368">
    <property type="entry name" value="TNFR/NGFR_Cys_rich_reg"/>
</dbReference>
<dbReference type="SUPFAM" id="SSF57586">
    <property type="entry name" value="TNF receptor-like"/>
    <property type="match status" value="3"/>
</dbReference>
<dbReference type="GO" id="GO:0009897">
    <property type="term" value="C:external side of plasma membrane"/>
    <property type="evidence" value="ECO:0007669"/>
    <property type="project" value="TreeGrafter"/>
</dbReference>
<evidence type="ECO:0000256" key="2">
    <source>
        <dbReference type="SAM" id="Phobius"/>
    </source>
</evidence>
<feature type="repeat" description="TNFR-Cys" evidence="1">
    <location>
        <begin position="57"/>
        <end position="99"/>
    </location>
</feature>
<dbReference type="PANTHER" id="PTHR46838">
    <property type="entry name" value="TUMOR NECROSIS FACTOR RECEPTOR SUPERFAMILY MEMBER 14"/>
    <property type="match status" value="1"/>
</dbReference>
<dbReference type="RefSeq" id="XP_028264803.1">
    <property type="nucleotide sequence ID" value="XM_028409002.1"/>
</dbReference>
<keyword evidence="2" id="KW-0812">Transmembrane</keyword>
<sequence length="256" mass="27857">MFSASIVFGFVAVFSVPGLCCRATEYSTSDGQCCPMCNEGTFVRRDCTQFSGTGCAPCSGDTFMNQLNGLNRCFSCTLCDSGHGLFVKRQCTTISDTVCEALSGYFCKSWSDVTGCSLAQKLSHCAPGQRIKEPGSSRSDTLCEDCRAGYFSADGTDCTAWTACTKDEVKTREGTSSSDVVCARATRHHFVLLPPSLLMLCAVVWLVTQVFQTKTNKMQGICVFNNVVFYQCNYSFLQMFLTLSLLHVPGLTASSF</sequence>
<dbReference type="CDD" id="cd13405">
    <property type="entry name" value="TNFRSF14_teleost"/>
    <property type="match status" value="1"/>
</dbReference>
<dbReference type="SMART" id="SM00208">
    <property type="entry name" value="TNFR"/>
    <property type="match status" value="4"/>
</dbReference>
<keyword evidence="2" id="KW-0472">Membrane</keyword>
<dbReference type="PROSITE" id="PS00652">
    <property type="entry name" value="TNFR_NGFR_1"/>
    <property type="match status" value="1"/>
</dbReference>
<evidence type="ECO:0000313" key="6">
    <source>
        <dbReference type="RefSeq" id="XP_028264803.1"/>
    </source>
</evidence>
<protein>
    <submittedName>
        <fullName evidence="6">Tumor necrosis factor receptor superfamily member 14-like isoform X1</fullName>
    </submittedName>
</protein>
<dbReference type="OrthoDB" id="10031141at2759"/>
<dbReference type="AlphaFoldDB" id="A0A6P7IGU9"/>